<protein>
    <submittedName>
        <fullName evidence="1">GLPGLI family protein</fullName>
    </submittedName>
</protein>
<evidence type="ECO:0000313" key="1">
    <source>
        <dbReference type="EMBL" id="MCP9198905.1"/>
    </source>
</evidence>
<reference evidence="1" key="1">
    <citation type="submission" date="2022-07" db="EMBL/GenBank/DDBJ databases">
        <title>Gramela sediminis sp. nov., isolated from deep-sea sediment of the Indian Ocean.</title>
        <authorList>
            <person name="Shi H."/>
        </authorList>
    </citation>
    <scope>NUCLEOTIDE SEQUENCE</scope>
    <source>
        <strain evidence="1">GC03-9</strain>
    </source>
</reference>
<dbReference type="AlphaFoldDB" id="A0A9X2I1G9"/>
<proteinExistence type="predicted"/>
<gene>
    <name evidence="1" type="ORF">MKO06_03235</name>
</gene>
<accession>A0A9X2I1G9</accession>
<dbReference type="NCBIfam" id="TIGR01200">
    <property type="entry name" value="GLPGLI"/>
    <property type="match status" value="1"/>
</dbReference>
<comment type="caution">
    <text evidence="1">The sequence shown here is derived from an EMBL/GenBank/DDBJ whole genome shotgun (WGS) entry which is preliminary data.</text>
</comment>
<dbReference type="InterPro" id="IPR005901">
    <property type="entry name" value="GLPGLI"/>
</dbReference>
<name>A0A9X2I1G9_9FLAO</name>
<dbReference type="Pfam" id="PF09697">
    <property type="entry name" value="Porph_ging"/>
    <property type="match status" value="1"/>
</dbReference>
<dbReference type="EMBL" id="JANCNS010000001">
    <property type="protein sequence ID" value="MCP9198905.1"/>
    <property type="molecule type" value="Genomic_DNA"/>
</dbReference>
<dbReference type="Proteomes" id="UP001155280">
    <property type="component" value="Unassembled WGS sequence"/>
</dbReference>
<organism evidence="1 2">
    <name type="scientific">Christiangramia oceanisediminis</name>
    <dbReference type="NCBI Taxonomy" id="2920386"/>
    <lineage>
        <taxon>Bacteria</taxon>
        <taxon>Pseudomonadati</taxon>
        <taxon>Bacteroidota</taxon>
        <taxon>Flavobacteriia</taxon>
        <taxon>Flavobacteriales</taxon>
        <taxon>Flavobacteriaceae</taxon>
        <taxon>Christiangramia</taxon>
    </lineage>
</organism>
<dbReference type="RefSeq" id="WP_241550906.1">
    <property type="nucleotide sequence ID" value="NZ_JANCNS010000001.1"/>
</dbReference>
<keyword evidence="2" id="KW-1185">Reference proteome</keyword>
<evidence type="ECO:0000313" key="2">
    <source>
        <dbReference type="Proteomes" id="UP001155280"/>
    </source>
</evidence>
<sequence length="265" mass="31791">MKKMILLILFAPLLCFSQEDLKDRFNYQVIYKLSFQLDSTNIDSRKSEYMRLYLGDDYSQYISRAKTLANKVVVKGNSGHTAKSALTNFHYQIVKNYKQEELYYLLKIPKTIDRFYYPQDSNLFDWSIENETKKIKDYQVQKATTSFAGRDYIAWFTPEIPIADGPYKFNGLPRLILEIHDTKNYWNFEFFGFKKLSPREDLEIELNKFKKITQEELEELWYRYRRDPMGYDPNPNVKMDPEVHQKYIEAFTDMLKKENNPLELD</sequence>